<dbReference type="eggNOG" id="COG0657">
    <property type="taxonomic scope" value="Bacteria"/>
</dbReference>
<dbReference type="InterPro" id="IPR013094">
    <property type="entry name" value="AB_hydrolase_3"/>
</dbReference>
<name>A0A0D0NQY8_9RHOB</name>
<organism evidence="3 4">
    <name type="scientific">Wenxinia marina DSM 24838</name>
    <dbReference type="NCBI Taxonomy" id="1123501"/>
    <lineage>
        <taxon>Bacteria</taxon>
        <taxon>Pseudomonadati</taxon>
        <taxon>Pseudomonadota</taxon>
        <taxon>Alphaproteobacteria</taxon>
        <taxon>Rhodobacterales</taxon>
        <taxon>Roseobacteraceae</taxon>
        <taxon>Wenxinia</taxon>
    </lineage>
</organism>
<dbReference type="RefSeq" id="WP_018302805.1">
    <property type="nucleotide sequence ID" value="NZ_KB902288.1"/>
</dbReference>
<dbReference type="Gene3D" id="3.40.50.1820">
    <property type="entry name" value="alpha/beta hydrolase"/>
    <property type="match status" value="1"/>
</dbReference>
<dbReference type="PANTHER" id="PTHR48081:SF8">
    <property type="entry name" value="ALPHA_BETA HYDROLASE FOLD-3 DOMAIN-CONTAINING PROTEIN-RELATED"/>
    <property type="match status" value="1"/>
</dbReference>
<feature type="domain" description="Alpha/beta hydrolase fold-3" evidence="2">
    <location>
        <begin position="74"/>
        <end position="278"/>
    </location>
</feature>
<dbReference type="PATRIC" id="fig|1123501.6.peg.1092"/>
<evidence type="ECO:0000256" key="1">
    <source>
        <dbReference type="ARBA" id="ARBA00022801"/>
    </source>
</evidence>
<dbReference type="PANTHER" id="PTHR48081">
    <property type="entry name" value="AB HYDROLASE SUPERFAMILY PROTEIN C4A8.06C"/>
    <property type="match status" value="1"/>
</dbReference>
<proteinExistence type="predicted"/>
<evidence type="ECO:0000259" key="2">
    <source>
        <dbReference type="Pfam" id="PF07859"/>
    </source>
</evidence>
<dbReference type="GO" id="GO:0016787">
    <property type="term" value="F:hydrolase activity"/>
    <property type="evidence" value="ECO:0007669"/>
    <property type="project" value="UniProtKB-KW"/>
</dbReference>
<evidence type="ECO:0000313" key="4">
    <source>
        <dbReference type="Proteomes" id="UP000035100"/>
    </source>
</evidence>
<keyword evidence="1" id="KW-0378">Hydrolase</keyword>
<dbReference type="InterPro" id="IPR050300">
    <property type="entry name" value="GDXG_lipolytic_enzyme"/>
</dbReference>
<dbReference type="AlphaFoldDB" id="A0A0D0NQY8"/>
<dbReference type="Pfam" id="PF07859">
    <property type="entry name" value="Abhydrolase_3"/>
    <property type="match status" value="1"/>
</dbReference>
<dbReference type="SUPFAM" id="SSF53474">
    <property type="entry name" value="alpha/beta-Hydrolases"/>
    <property type="match status" value="1"/>
</dbReference>
<dbReference type="EMBL" id="AONG01000005">
    <property type="protein sequence ID" value="KIQ70645.1"/>
    <property type="molecule type" value="Genomic_DNA"/>
</dbReference>
<dbReference type="Proteomes" id="UP000035100">
    <property type="component" value="Unassembled WGS sequence"/>
</dbReference>
<accession>A0A0D0NQY8</accession>
<dbReference type="OrthoDB" id="9806180at2"/>
<sequence>MSLALRLLNLWLARVEKPLLRRADPMRLRDSFERMGRTLFRPPRGTVCDRVTLGGVRALRVTGPDVDPEAAGRLLYLHGGAFVMGSARAYAGMAARLSAALGLPAIVPDYRLAPEHPFPAALQDAGKVWAALSADVGAGRIVLGGDSAGGNLALSLLGRLADEGLPGPAATFAFSPLTDFRPARLSGAAGSRSANEAVDPMLPVSRLTEVRRLYLAGADPADPRASPVLGRYGGAGPVWLAAGTTEILLDDMREMAARLRADGVAVETHLVDAAPHVWTFFPGLPESRETLAALARWAQEVGAVDSR</sequence>
<evidence type="ECO:0000313" key="3">
    <source>
        <dbReference type="EMBL" id="KIQ70645.1"/>
    </source>
</evidence>
<protein>
    <submittedName>
        <fullName evidence="3">Esterase/lipase</fullName>
    </submittedName>
</protein>
<dbReference type="InterPro" id="IPR029058">
    <property type="entry name" value="AB_hydrolase_fold"/>
</dbReference>
<dbReference type="STRING" id="1123501.Wenmar_01023"/>
<comment type="caution">
    <text evidence="3">The sequence shown here is derived from an EMBL/GenBank/DDBJ whole genome shotgun (WGS) entry which is preliminary data.</text>
</comment>
<keyword evidence="4" id="KW-1185">Reference proteome</keyword>
<gene>
    <name evidence="3" type="ORF">Wenmar_01023</name>
</gene>
<reference evidence="3 4" key="1">
    <citation type="submission" date="2013-01" db="EMBL/GenBank/DDBJ databases">
        <authorList>
            <person name="Fiebig A."/>
            <person name="Goeker M."/>
            <person name="Klenk H.-P.P."/>
        </authorList>
    </citation>
    <scope>NUCLEOTIDE SEQUENCE [LARGE SCALE GENOMIC DNA]</scope>
    <source>
        <strain evidence="3 4">DSM 24838</strain>
    </source>
</reference>